<dbReference type="RefSeq" id="WP_200789476.1">
    <property type="nucleotide sequence ID" value="NZ_FQTU01000011.1"/>
</dbReference>
<dbReference type="PROSITE" id="PS51257">
    <property type="entry name" value="PROKAR_LIPOPROTEIN"/>
    <property type="match status" value="1"/>
</dbReference>
<dbReference type="GO" id="GO:0004180">
    <property type="term" value="F:carboxypeptidase activity"/>
    <property type="evidence" value="ECO:0007669"/>
    <property type="project" value="UniProtKB-KW"/>
</dbReference>
<feature type="domain" description="D-alanyl-D-alanine carboxypeptidase-like core" evidence="2">
    <location>
        <begin position="185"/>
        <end position="314"/>
    </location>
</feature>
<reference evidence="3 4" key="1">
    <citation type="submission" date="2016-11" db="EMBL/GenBank/DDBJ databases">
        <authorList>
            <person name="Jaros S."/>
            <person name="Januszkiewicz K."/>
            <person name="Wedrychowicz H."/>
        </authorList>
    </citation>
    <scope>NUCLEOTIDE SEQUENCE [LARGE SCALE GENOMIC DNA]</scope>
    <source>
        <strain evidence="3 4">DSM 14828</strain>
    </source>
</reference>
<dbReference type="Pfam" id="PF02557">
    <property type="entry name" value="VanY"/>
    <property type="match status" value="1"/>
</dbReference>
<dbReference type="EMBL" id="FQTU01000011">
    <property type="protein sequence ID" value="SHE98561.1"/>
    <property type="molecule type" value="Genomic_DNA"/>
</dbReference>
<dbReference type="AlphaFoldDB" id="A0A1M4XYJ8"/>
<dbReference type="InterPro" id="IPR009045">
    <property type="entry name" value="Zn_M74/Hedgehog-like"/>
</dbReference>
<organism evidence="3 4">
    <name type="scientific">Alkalibacter saccharofermentans DSM 14828</name>
    <dbReference type="NCBI Taxonomy" id="1120975"/>
    <lineage>
        <taxon>Bacteria</taxon>
        <taxon>Bacillati</taxon>
        <taxon>Bacillota</taxon>
        <taxon>Clostridia</taxon>
        <taxon>Eubacteriales</taxon>
        <taxon>Eubacteriaceae</taxon>
        <taxon>Alkalibacter</taxon>
    </lineage>
</organism>
<keyword evidence="3" id="KW-0378">Hydrolase</keyword>
<dbReference type="CDD" id="cd14852">
    <property type="entry name" value="LD-carboxypeptidase"/>
    <property type="match status" value="1"/>
</dbReference>
<accession>A0A1M4XYJ8</accession>
<dbReference type="PANTHER" id="PTHR34385">
    <property type="entry name" value="D-ALANYL-D-ALANINE CARBOXYPEPTIDASE"/>
    <property type="match status" value="1"/>
</dbReference>
<dbReference type="STRING" id="1120975.SAMN02746064_01630"/>
<proteinExistence type="predicted"/>
<dbReference type="SUPFAM" id="SSF55166">
    <property type="entry name" value="Hedgehog/DD-peptidase"/>
    <property type="match status" value="1"/>
</dbReference>
<dbReference type="Gene3D" id="3.30.1380.10">
    <property type="match status" value="1"/>
</dbReference>
<name>A0A1M4XYJ8_9FIRM</name>
<dbReference type="GO" id="GO:0006508">
    <property type="term" value="P:proteolysis"/>
    <property type="evidence" value="ECO:0007669"/>
    <property type="project" value="InterPro"/>
</dbReference>
<dbReference type="InterPro" id="IPR058193">
    <property type="entry name" value="VanY/YodJ_core_dom"/>
</dbReference>
<keyword evidence="3" id="KW-0645">Protease</keyword>
<evidence type="ECO:0000313" key="3">
    <source>
        <dbReference type="EMBL" id="SHE98561.1"/>
    </source>
</evidence>
<evidence type="ECO:0000256" key="1">
    <source>
        <dbReference type="SAM" id="SignalP"/>
    </source>
</evidence>
<gene>
    <name evidence="3" type="ORF">SAMN02746064_01630</name>
</gene>
<dbReference type="InterPro" id="IPR003709">
    <property type="entry name" value="VanY-like_core_dom"/>
</dbReference>
<dbReference type="PANTHER" id="PTHR34385:SF1">
    <property type="entry name" value="PEPTIDOGLYCAN L-ALANYL-D-GLUTAMATE ENDOPEPTIDASE CWLK"/>
    <property type="match status" value="1"/>
</dbReference>
<evidence type="ECO:0000259" key="2">
    <source>
        <dbReference type="Pfam" id="PF02557"/>
    </source>
</evidence>
<dbReference type="Proteomes" id="UP000184251">
    <property type="component" value="Unassembled WGS sequence"/>
</dbReference>
<keyword evidence="3" id="KW-0121">Carboxypeptidase</keyword>
<keyword evidence="1" id="KW-0732">Signal</keyword>
<dbReference type="InterPro" id="IPR052179">
    <property type="entry name" value="DD-CPase-like"/>
</dbReference>
<keyword evidence="4" id="KW-1185">Reference proteome</keyword>
<protein>
    <submittedName>
        <fullName evidence="3">D-alanyl-D-alanine carboxypeptidase</fullName>
    </submittedName>
</protein>
<evidence type="ECO:0000313" key="4">
    <source>
        <dbReference type="Proteomes" id="UP000184251"/>
    </source>
</evidence>
<feature type="chain" id="PRO_5039508985" evidence="1">
    <location>
        <begin position="21"/>
        <end position="332"/>
    </location>
</feature>
<sequence>MKRFFIIMLSIALLSFSSCSSEKITEINGVKLKGEITIDKVEFLNIPENNFVLPGELIEIKAKITYIDSEGTTASNTVDTIETKVITGEDLISILDGSIGISEEALSGQNITIDAGLTEEDFQTSLNLTVRKNPADFITAEGVITDFNDIDSLVNKERALPRDYVPIDLVKLTVPTVLANPEINQLRKAASDALEDLFQAAKEEEGFSLSARSGYRSYATQNSLYSSNVERRGLEHAQKYSAQPGHSEHQTGLAIDITSTSVNNQLTESFGETPEGIWVSENAHLFGFIIRYPYGKDSITGYFYEPWHLRYVGKDLAGNIFESGLTMEEWFE</sequence>
<feature type="signal peptide" evidence="1">
    <location>
        <begin position="1"/>
        <end position="20"/>
    </location>
</feature>